<evidence type="ECO:0000256" key="1">
    <source>
        <dbReference type="SAM" id="MobiDB-lite"/>
    </source>
</evidence>
<dbReference type="STRING" id="237258.SAMN04489756_11024"/>
<accession>A0A1E5UEW3</accession>
<comment type="caution">
    <text evidence="3">The sequence shown here is derived from an EMBL/GenBank/DDBJ whole genome shotgun (WGS) entry which is preliminary data.</text>
</comment>
<sequence>MKKFILTLTLICTANFFFGQEAQEINAFQKSENVATGTTSASGAIGGEQTEDTGPGNLPGDEEIPIDDYLPILAISAYAIMVYHYKLKNHKTVK</sequence>
<evidence type="ECO:0008006" key="5">
    <source>
        <dbReference type="Google" id="ProtNLM"/>
    </source>
</evidence>
<dbReference type="EMBL" id="MKGI01000041">
    <property type="protein sequence ID" value="OEL11444.1"/>
    <property type="molecule type" value="Genomic_DNA"/>
</dbReference>
<feature type="chain" id="PRO_5009186897" description="Signal peptidase" evidence="2">
    <location>
        <begin position="20"/>
        <end position="94"/>
    </location>
</feature>
<dbReference type="RefSeq" id="WP_069798135.1">
    <property type="nucleotide sequence ID" value="NZ_CP034157.1"/>
</dbReference>
<evidence type="ECO:0000313" key="4">
    <source>
        <dbReference type="Proteomes" id="UP000095601"/>
    </source>
</evidence>
<organism evidence="3 4">
    <name type="scientific">Cloacibacterium normanense</name>
    <dbReference type="NCBI Taxonomy" id="237258"/>
    <lineage>
        <taxon>Bacteria</taxon>
        <taxon>Pseudomonadati</taxon>
        <taxon>Bacteroidota</taxon>
        <taxon>Flavobacteriia</taxon>
        <taxon>Flavobacteriales</taxon>
        <taxon>Weeksellaceae</taxon>
    </lineage>
</organism>
<proteinExistence type="predicted"/>
<feature type="signal peptide" evidence="2">
    <location>
        <begin position="1"/>
        <end position="19"/>
    </location>
</feature>
<name>A0A1E5UEW3_9FLAO</name>
<evidence type="ECO:0000256" key="2">
    <source>
        <dbReference type="SAM" id="SignalP"/>
    </source>
</evidence>
<keyword evidence="2" id="KW-0732">Signal</keyword>
<dbReference type="Proteomes" id="UP000095601">
    <property type="component" value="Unassembled WGS sequence"/>
</dbReference>
<feature type="region of interest" description="Disordered" evidence="1">
    <location>
        <begin position="37"/>
        <end position="61"/>
    </location>
</feature>
<protein>
    <recommendedName>
        <fullName evidence="5">Signal peptidase</fullName>
    </recommendedName>
</protein>
<dbReference type="KEGG" id="cnr:EB819_08450"/>
<keyword evidence="4" id="KW-1185">Reference proteome</keyword>
<evidence type="ECO:0000313" key="3">
    <source>
        <dbReference type="EMBL" id="OEL11444.1"/>
    </source>
</evidence>
<dbReference type="AlphaFoldDB" id="A0A1E5UEW3"/>
<gene>
    <name evidence="3" type="ORF">BHF72_2085</name>
</gene>
<reference evidence="3 4" key="1">
    <citation type="submission" date="2016-09" db="EMBL/GenBank/DDBJ databases">
        <authorList>
            <person name="Capua I."/>
            <person name="De Benedictis P."/>
            <person name="Joannis T."/>
            <person name="Lombin L.H."/>
            <person name="Cattoli G."/>
        </authorList>
    </citation>
    <scope>NUCLEOTIDE SEQUENCE [LARGE SCALE GENOMIC DNA]</scope>
    <source>
        <strain evidence="3 4">NRS-1</strain>
    </source>
</reference>